<dbReference type="EMBL" id="JAFITR010000123">
    <property type="protein sequence ID" value="MBN4067367.1"/>
    <property type="molecule type" value="Genomic_DNA"/>
</dbReference>
<keyword evidence="1" id="KW-0812">Transmembrane</keyword>
<name>A0ABS3ARL0_9BACT</name>
<dbReference type="Proteomes" id="UP000722121">
    <property type="component" value="Unassembled WGS sequence"/>
</dbReference>
<feature type="non-terminal residue" evidence="2">
    <location>
        <position position="1"/>
    </location>
</feature>
<evidence type="ECO:0000256" key="1">
    <source>
        <dbReference type="SAM" id="Phobius"/>
    </source>
</evidence>
<accession>A0ABS3ARL0</accession>
<keyword evidence="1" id="KW-0472">Membrane</keyword>
<evidence type="ECO:0000313" key="2">
    <source>
        <dbReference type="EMBL" id="MBN4067367.1"/>
    </source>
</evidence>
<protein>
    <submittedName>
        <fullName evidence="2">Uncharacterized protein</fullName>
    </submittedName>
</protein>
<keyword evidence="1" id="KW-1133">Transmembrane helix</keyword>
<reference evidence="2 3" key="1">
    <citation type="submission" date="2021-02" db="EMBL/GenBank/DDBJ databases">
        <title>Activity-based single-cell genomes from oceanic crustal fluid captures similar information to metagenomic and metatranscriptomic surveys with orders of magnitude less sampling.</title>
        <authorList>
            <person name="D'Angelo T.S."/>
            <person name="Orcutt B.N."/>
        </authorList>
    </citation>
    <scope>NUCLEOTIDE SEQUENCE [LARGE SCALE GENOMIC DNA]</scope>
    <source>
        <strain evidence="2">AH-315-G07</strain>
    </source>
</reference>
<organism evidence="2 3">
    <name type="scientific">Simkania negevensis</name>
    <dbReference type="NCBI Taxonomy" id="83561"/>
    <lineage>
        <taxon>Bacteria</taxon>
        <taxon>Pseudomonadati</taxon>
        <taxon>Chlamydiota</taxon>
        <taxon>Chlamydiia</taxon>
        <taxon>Parachlamydiales</taxon>
        <taxon>Simkaniaceae</taxon>
        <taxon>Simkania</taxon>
    </lineage>
</organism>
<gene>
    <name evidence="2" type="ORF">JYU14_04720</name>
</gene>
<evidence type="ECO:0000313" key="3">
    <source>
        <dbReference type="Proteomes" id="UP000722121"/>
    </source>
</evidence>
<keyword evidence="3" id="KW-1185">Reference proteome</keyword>
<sequence>FGNPVGIGILVGLAALLLICVAVHAYKEGGMKEIKDKSPGFFASFGTGLITGPLAFFIAALCVRMGVTGFGGGGAEGSKS</sequence>
<comment type="caution">
    <text evidence="2">The sequence shown here is derived from an EMBL/GenBank/DDBJ whole genome shotgun (WGS) entry which is preliminary data.</text>
</comment>
<proteinExistence type="predicted"/>
<feature type="transmembrane region" description="Helical" evidence="1">
    <location>
        <begin position="38"/>
        <end position="61"/>
    </location>
</feature>
<feature type="transmembrane region" description="Helical" evidence="1">
    <location>
        <begin position="6"/>
        <end position="26"/>
    </location>
</feature>